<dbReference type="RefSeq" id="WP_253859849.1">
    <property type="nucleotide sequence ID" value="NZ_BAAALM010000009.1"/>
</dbReference>
<dbReference type="EMBL" id="BAAALM010000009">
    <property type="protein sequence ID" value="GAA1208397.1"/>
    <property type="molecule type" value="Genomic_DNA"/>
</dbReference>
<feature type="region of interest" description="Disordered" evidence="1">
    <location>
        <begin position="129"/>
        <end position="154"/>
    </location>
</feature>
<protein>
    <submittedName>
        <fullName evidence="2">Uncharacterized protein</fullName>
    </submittedName>
</protein>
<reference evidence="2 3" key="1">
    <citation type="journal article" date="2019" name="Int. J. Syst. Evol. Microbiol.">
        <title>The Global Catalogue of Microorganisms (GCM) 10K type strain sequencing project: providing services to taxonomists for standard genome sequencing and annotation.</title>
        <authorList>
            <consortium name="The Broad Institute Genomics Platform"/>
            <consortium name="The Broad Institute Genome Sequencing Center for Infectious Disease"/>
            <person name="Wu L."/>
            <person name="Ma J."/>
        </authorList>
    </citation>
    <scope>NUCLEOTIDE SEQUENCE [LARGE SCALE GENOMIC DNA]</scope>
    <source>
        <strain evidence="2 3">JCM 13022</strain>
    </source>
</reference>
<proteinExistence type="predicted"/>
<comment type="caution">
    <text evidence="2">The sequence shown here is derived from an EMBL/GenBank/DDBJ whole genome shotgun (WGS) entry which is preliminary data.</text>
</comment>
<sequence>MGMERGHRFEVPFEQAFPAGLVLNGQVEPDNEFQENRNAPPRQKVDEATGLRRWKAVFSDPGYAKEAEASIKVIFLSDVQPVPTTEEFMPGCGMRPVVLEGLQVSPVVTGQDKFKRLGWMYFATGFAAAQSSPASSGKSARRGGESAASSAEAA</sequence>
<keyword evidence="3" id="KW-1185">Reference proteome</keyword>
<feature type="compositionally biased region" description="Low complexity" evidence="1">
    <location>
        <begin position="129"/>
        <end position="138"/>
    </location>
</feature>
<evidence type="ECO:0000256" key="1">
    <source>
        <dbReference type="SAM" id="MobiDB-lite"/>
    </source>
</evidence>
<feature type="compositionally biased region" description="Low complexity" evidence="1">
    <location>
        <begin position="145"/>
        <end position="154"/>
    </location>
</feature>
<organism evidence="2 3">
    <name type="scientific">Prauserella alba</name>
    <dbReference type="NCBI Taxonomy" id="176898"/>
    <lineage>
        <taxon>Bacteria</taxon>
        <taxon>Bacillati</taxon>
        <taxon>Actinomycetota</taxon>
        <taxon>Actinomycetes</taxon>
        <taxon>Pseudonocardiales</taxon>
        <taxon>Pseudonocardiaceae</taxon>
        <taxon>Prauserella</taxon>
    </lineage>
</organism>
<dbReference type="Proteomes" id="UP001500467">
    <property type="component" value="Unassembled WGS sequence"/>
</dbReference>
<name>A0ABN1VEX2_9PSEU</name>
<gene>
    <name evidence="2" type="ORF">GCM10009675_30280</name>
</gene>
<evidence type="ECO:0000313" key="2">
    <source>
        <dbReference type="EMBL" id="GAA1208397.1"/>
    </source>
</evidence>
<evidence type="ECO:0000313" key="3">
    <source>
        <dbReference type="Proteomes" id="UP001500467"/>
    </source>
</evidence>
<accession>A0ABN1VEX2</accession>